<keyword evidence="4 5" id="KW-0238">DNA-binding</keyword>
<gene>
    <name evidence="7" type="ORF">ACFP85_07355</name>
</gene>
<dbReference type="Gene3D" id="4.10.430.10">
    <property type="entry name" value="Histone-like protein H-NS, C-terminal domain"/>
    <property type="match status" value="1"/>
</dbReference>
<dbReference type="EMBL" id="JBHSUS010000001">
    <property type="protein sequence ID" value="MFC6439960.1"/>
    <property type="molecule type" value="Genomic_DNA"/>
</dbReference>
<evidence type="ECO:0000256" key="5">
    <source>
        <dbReference type="PIRNR" id="PIRNR002096"/>
    </source>
</evidence>
<reference evidence="8" key="1">
    <citation type="journal article" date="2019" name="Int. J. Syst. Evol. Microbiol.">
        <title>The Global Catalogue of Microorganisms (GCM) 10K type strain sequencing project: providing services to taxonomists for standard genome sequencing and annotation.</title>
        <authorList>
            <consortium name="The Broad Institute Genomics Platform"/>
            <consortium name="The Broad Institute Genome Sequencing Center for Infectious Disease"/>
            <person name="Wu L."/>
            <person name="Ma J."/>
        </authorList>
    </citation>
    <scope>NUCLEOTIDE SEQUENCE [LARGE SCALE GENOMIC DNA]</scope>
    <source>
        <strain evidence="8">CGMCC 1.16031</strain>
    </source>
</reference>
<dbReference type="InterPro" id="IPR001801">
    <property type="entry name" value="Histone_HNS"/>
</dbReference>
<comment type="similarity">
    <text evidence="2 5">Belongs to the histone-like protein H-NS family.</text>
</comment>
<dbReference type="InterPro" id="IPR037150">
    <property type="entry name" value="H-NS_C_dom_sf"/>
</dbReference>
<proteinExistence type="inferred from homology"/>
<evidence type="ECO:0000256" key="1">
    <source>
        <dbReference type="ARBA" id="ARBA00004453"/>
    </source>
</evidence>
<keyword evidence="8" id="KW-1185">Reference proteome</keyword>
<accession>A0ABW1XL11</accession>
<dbReference type="InterPro" id="IPR054180">
    <property type="entry name" value="H-NS-like_N"/>
</dbReference>
<dbReference type="InterPro" id="IPR027454">
    <property type="entry name" value="Histone_HNS_N"/>
</dbReference>
<keyword evidence="3" id="KW-0963">Cytoplasm</keyword>
<evidence type="ECO:0000256" key="3">
    <source>
        <dbReference type="ARBA" id="ARBA00022490"/>
    </source>
</evidence>
<dbReference type="SMART" id="SM00528">
    <property type="entry name" value="HNS"/>
    <property type="match status" value="1"/>
</dbReference>
<dbReference type="Proteomes" id="UP001596364">
    <property type="component" value="Unassembled WGS sequence"/>
</dbReference>
<dbReference type="Gene3D" id="1.10.287.1050">
    <property type="entry name" value="H-NS histone-like proteins"/>
    <property type="match status" value="1"/>
</dbReference>
<sequence>MNDFIAVLTHGRKLQGAVKELSIDELEQVAEKLARIIENRKEKEAAAFEAEKARLAKIEEITRQLAEAGLSADDLKSVAAPKVRKNSGQKRPVKYKLTDANGEHTWTGIGRMPRVFADALQAGKTLELFKI</sequence>
<organism evidence="7 8">
    <name type="scientific">Pseudobowmanella zhangzhouensis</name>
    <dbReference type="NCBI Taxonomy" id="1537679"/>
    <lineage>
        <taxon>Bacteria</taxon>
        <taxon>Pseudomonadati</taxon>
        <taxon>Pseudomonadota</taxon>
        <taxon>Gammaproteobacteria</taxon>
        <taxon>Alteromonadales</taxon>
        <taxon>Alteromonadaceae</taxon>
    </lineage>
</organism>
<comment type="subcellular location">
    <subcellularLocation>
        <location evidence="1">Cytoplasm</location>
        <location evidence="1">Nucleoid</location>
    </subcellularLocation>
</comment>
<comment type="caution">
    <text evidence="7">The sequence shown here is derived from an EMBL/GenBank/DDBJ whole genome shotgun (WGS) entry which is preliminary data.</text>
</comment>
<dbReference type="Pfam" id="PF22470">
    <property type="entry name" value="Histone_HNS_N"/>
    <property type="match status" value="1"/>
</dbReference>
<feature type="domain" description="DNA-binding protein H-NS-like C-terminal" evidence="6">
    <location>
        <begin position="85"/>
        <end position="131"/>
    </location>
</feature>
<dbReference type="PANTHER" id="PTHR38097:SF2">
    <property type="entry name" value="DNA-BINDING PROTEIN STPA"/>
    <property type="match status" value="1"/>
</dbReference>
<protein>
    <recommendedName>
        <fullName evidence="5">DNA-binding protein</fullName>
    </recommendedName>
</protein>
<evidence type="ECO:0000259" key="6">
    <source>
        <dbReference type="SMART" id="SM00528"/>
    </source>
</evidence>
<evidence type="ECO:0000256" key="2">
    <source>
        <dbReference type="ARBA" id="ARBA00010610"/>
    </source>
</evidence>
<dbReference type="PANTHER" id="PTHR38097">
    <property type="match status" value="1"/>
</dbReference>
<dbReference type="RefSeq" id="WP_131256840.1">
    <property type="nucleotide sequence ID" value="NZ_JBHSUS010000001.1"/>
</dbReference>
<evidence type="ECO:0000313" key="8">
    <source>
        <dbReference type="Proteomes" id="UP001596364"/>
    </source>
</evidence>
<dbReference type="PIRSF" id="PIRSF002096">
    <property type="entry name" value="HnS"/>
    <property type="match status" value="1"/>
</dbReference>
<evidence type="ECO:0000313" key="7">
    <source>
        <dbReference type="EMBL" id="MFC6439960.1"/>
    </source>
</evidence>
<dbReference type="SUPFAM" id="SSF81273">
    <property type="entry name" value="H-NS histone-like proteins"/>
    <property type="match status" value="2"/>
</dbReference>
<dbReference type="Pfam" id="PF00816">
    <property type="entry name" value="Histone_HNS"/>
    <property type="match status" value="1"/>
</dbReference>
<dbReference type="InterPro" id="IPR027444">
    <property type="entry name" value="H-NS_C_dom"/>
</dbReference>
<name>A0ABW1XL11_9ALTE</name>
<evidence type="ECO:0000256" key="4">
    <source>
        <dbReference type="ARBA" id="ARBA00023125"/>
    </source>
</evidence>